<dbReference type="OrthoDB" id="4149149at2759"/>
<dbReference type="AlphaFoldDB" id="A0A9W9HSY8"/>
<dbReference type="GeneID" id="81430627"/>
<reference evidence="2" key="2">
    <citation type="journal article" date="2023" name="IMA Fungus">
        <title>Comparative genomic study of the Penicillium genus elucidates a diverse pangenome and 15 lateral gene transfer events.</title>
        <authorList>
            <person name="Petersen C."/>
            <person name="Sorensen T."/>
            <person name="Nielsen M.R."/>
            <person name="Sondergaard T.E."/>
            <person name="Sorensen J.L."/>
            <person name="Fitzpatrick D.A."/>
            <person name="Frisvad J.C."/>
            <person name="Nielsen K.L."/>
        </authorList>
    </citation>
    <scope>NUCLEOTIDE SEQUENCE</scope>
    <source>
        <strain evidence="2">IBT 26290</strain>
    </source>
</reference>
<feature type="region of interest" description="Disordered" evidence="1">
    <location>
        <begin position="336"/>
        <end position="387"/>
    </location>
</feature>
<dbReference type="Proteomes" id="UP001149163">
    <property type="component" value="Unassembled WGS sequence"/>
</dbReference>
<gene>
    <name evidence="2" type="ORF">N7482_009327</name>
</gene>
<reference evidence="2" key="1">
    <citation type="submission" date="2022-11" db="EMBL/GenBank/DDBJ databases">
        <authorList>
            <person name="Petersen C."/>
        </authorList>
    </citation>
    <scope>NUCLEOTIDE SEQUENCE</scope>
    <source>
        <strain evidence="2">IBT 26290</strain>
    </source>
</reference>
<accession>A0A9W9HSY8</accession>
<feature type="region of interest" description="Disordered" evidence="1">
    <location>
        <begin position="1"/>
        <end position="68"/>
    </location>
</feature>
<feature type="compositionally biased region" description="Basic and acidic residues" evidence="1">
    <location>
        <begin position="339"/>
        <end position="353"/>
    </location>
</feature>
<evidence type="ECO:0000256" key="1">
    <source>
        <dbReference type="SAM" id="MobiDB-lite"/>
    </source>
</evidence>
<organism evidence="2 3">
    <name type="scientific">Penicillium canariense</name>
    <dbReference type="NCBI Taxonomy" id="189055"/>
    <lineage>
        <taxon>Eukaryota</taxon>
        <taxon>Fungi</taxon>
        <taxon>Dikarya</taxon>
        <taxon>Ascomycota</taxon>
        <taxon>Pezizomycotina</taxon>
        <taxon>Eurotiomycetes</taxon>
        <taxon>Eurotiomycetidae</taxon>
        <taxon>Eurotiales</taxon>
        <taxon>Aspergillaceae</taxon>
        <taxon>Penicillium</taxon>
    </lineage>
</organism>
<proteinExistence type="predicted"/>
<dbReference type="EMBL" id="JAPQKN010000007">
    <property type="protein sequence ID" value="KAJ5152849.1"/>
    <property type="molecule type" value="Genomic_DNA"/>
</dbReference>
<evidence type="ECO:0000313" key="2">
    <source>
        <dbReference type="EMBL" id="KAJ5152849.1"/>
    </source>
</evidence>
<sequence length="387" mass="42828">MQNTTEVPDTLPPTIHHPSDHTKTSHTEDTTPHPSNPSSVAVEASSTAKRNVASPPAGGDVDPLQDPPARLQQDLQFLRPQPRQHQLVPAPARVASYTVPCRQLGCGPAEPKRQRKMATKANPDLRADVDFMILDYLAPALEEEVNWMVEPVRAFRATLATALPDTPLPLDLDIKLRVLSVAHQLWQYVPTTQTTRVDGPLGLSSLGIEFLDLCLAAVSKVSETRWFDTGARFMMQAVMEEQREGNTHPEALSRFYAWSPPGPDRDSKWSNVRERYAGELLNLADVRPACDALYQRYPFAEFKAMVVTFLFELMTTLDPPILVQLERGKLGNLSQAETQRLKERDGPLEKDAVDVSTQPPPDSSARVVSSGQAMVMQPRGKETPTGS</sequence>
<feature type="compositionally biased region" description="Basic and acidic residues" evidence="1">
    <location>
        <begin position="17"/>
        <end position="31"/>
    </location>
</feature>
<evidence type="ECO:0000313" key="3">
    <source>
        <dbReference type="Proteomes" id="UP001149163"/>
    </source>
</evidence>
<dbReference type="RefSeq" id="XP_056539157.1">
    <property type="nucleotide sequence ID" value="XM_056691451.1"/>
</dbReference>
<protein>
    <submittedName>
        <fullName evidence="2">Uncharacterized protein</fullName>
    </submittedName>
</protein>
<comment type="caution">
    <text evidence="2">The sequence shown here is derived from an EMBL/GenBank/DDBJ whole genome shotgun (WGS) entry which is preliminary data.</text>
</comment>
<feature type="compositionally biased region" description="Polar residues" evidence="1">
    <location>
        <begin position="32"/>
        <end position="49"/>
    </location>
</feature>
<keyword evidence="3" id="KW-1185">Reference proteome</keyword>
<name>A0A9W9HSY8_9EURO</name>